<comment type="subcellular location">
    <subcellularLocation>
        <location evidence="1">Cell envelope</location>
    </subcellularLocation>
</comment>
<keyword evidence="4" id="KW-0732">Signal</keyword>
<dbReference type="GO" id="GO:0030313">
    <property type="term" value="C:cell envelope"/>
    <property type="evidence" value="ECO:0007669"/>
    <property type="project" value="UniProtKB-SubCell"/>
</dbReference>
<dbReference type="SUPFAM" id="SSF52833">
    <property type="entry name" value="Thioredoxin-like"/>
    <property type="match status" value="1"/>
</dbReference>
<organism evidence="6 7">
    <name type="scientific">Rhodobacter xanthinilyticus</name>
    <dbReference type="NCBI Taxonomy" id="1850250"/>
    <lineage>
        <taxon>Bacteria</taxon>
        <taxon>Pseudomonadati</taxon>
        <taxon>Pseudomonadota</taxon>
        <taxon>Alphaproteobacteria</taxon>
        <taxon>Rhodobacterales</taxon>
        <taxon>Rhodobacter group</taxon>
        <taxon>Rhodobacter</taxon>
    </lineage>
</organism>
<dbReference type="InterPro" id="IPR013740">
    <property type="entry name" value="Redoxin"/>
</dbReference>
<dbReference type="Gene3D" id="3.40.30.10">
    <property type="entry name" value="Glutaredoxin"/>
    <property type="match status" value="1"/>
</dbReference>
<dbReference type="KEGG" id="rhp:LPB142_02925"/>
<dbReference type="Proteomes" id="UP000176562">
    <property type="component" value="Chromosome"/>
</dbReference>
<dbReference type="InterPro" id="IPR013766">
    <property type="entry name" value="Thioredoxin_domain"/>
</dbReference>
<dbReference type="GO" id="GO:0015036">
    <property type="term" value="F:disulfide oxidoreductase activity"/>
    <property type="evidence" value="ECO:0007669"/>
    <property type="project" value="UniProtKB-ARBA"/>
</dbReference>
<evidence type="ECO:0000256" key="2">
    <source>
        <dbReference type="ARBA" id="ARBA00022748"/>
    </source>
</evidence>
<sequence>MVWPFVGGKMLRFLVLYLALSLGANAALAADLAPLKQGEMKKLVTYEEPIATSEVPFVDPQGAEHSLAEYRGKVVVLNFWATWCAPCREEMPSLDRLQARLGGADMQVVTVATGRNSLPQIEKFFAEAGVSQLPVLLDDRQALARSMGVLGLPVTVLIDRDGREVARLIGGAEWDSPEALAVIDALTAR</sequence>
<dbReference type="InterPro" id="IPR036249">
    <property type="entry name" value="Thioredoxin-like_sf"/>
</dbReference>
<dbReference type="PANTHER" id="PTHR42852:SF18">
    <property type="entry name" value="CHROMOSOME UNDETERMINED SCAFFOLD_47, WHOLE GENOME SHOTGUN SEQUENCE"/>
    <property type="match status" value="1"/>
</dbReference>
<dbReference type="STRING" id="1850250.LPB142_02925"/>
<protein>
    <submittedName>
        <fullName evidence="6">Thioredoxin</fullName>
    </submittedName>
</protein>
<dbReference type="PROSITE" id="PS51352">
    <property type="entry name" value="THIOREDOXIN_2"/>
    <property type="match status" value="1"/>
</dbReference>
<dbReference type="Pfam" id="PF08534">
    <property type="entry name" value="Redoxin"/>
    <property type="match status" value="1"/>
</dbReference>
<dbReference type="EMBL" id="CP017781">
    <property type="protein sequence ID" value="AOZ68394.1"/>
    <property type="molecule type" value="Genomic_DNA"/>
</dbReference>
<feature type="signal peptide" evidence="4">
    <location>
        <begin position="1"/>
        <end position="29"/>
    </location>
</feature>
<feature type="domain" description="Thioredoxin" evidence="5">
    <location>
        <begin position="44"/>
        <end position="188"/>
    </location>
</feature>
<evidence type="ECO:0000256" key="1">
    <source>
        <dbReference type="ARBA" id="ARBA00004196"/>
    </source>
</evidence>
<proteinExistence type="predicted"/>
<keyword evidence="3" id="KW-0676">Redox-active center</keyword>
<dbReference type="CDD" id="cd02966">
    <property type="entry name" value="TlpA_like_family"/>
    <property type="match status" value="1"/>
</dbReference>
<gene>
    <name evidence="6" type="ORF">LPB142_02925</name>
</gene>
<dbReference type="PROSITE" id="PS00194">
    <property type="entry name" value="THIOREDOXIN_1"/>
    <property type="match status" value="1"/>
</dbReference>
<evidence type="ECO:0000256" key="4">
    <source>
        <dbReference type="SAM" id="SignalP"/>
    </source>
</evidence>
<evidence type="ECO:0000259" key="5">
    <source>
        <dbReference type="PROSITE" id="PS51352"/>
    </source>
</evidence>
<feature type="chain" id="PRO_5009443403" evidence="4">
    <location>
        <begin position="30"/>
        <end position="189"/>
    </location>
</feature>
<keyword evidence="2" id="KW-0201">Cytochrome c-type biogenesis</keyword>
<evidence type="ECO:0000256" key="3">
    <source>
        <dbReference type="ARBA" id="ARBA00023284"/>
    </source>
</evidence>
<dbReference type="PANTHER" id="PTHR42852">
    <property type="entry name" value="THIOL:DISULFIDE INTERCHANGE PROTEIN DSBE"/>
    <property type="match status" value="1"/>
</dbReference>
<evidence type="ECO:0000313" key="7">
    <source>
        <dbReference type="Proteomes" id="UP000176562"/>
    </source>
</evidence>
<reference evidence="6 7" key="1">
    <citation type="submission" date="2016-10" db="EMBL/GenBank/DDBJ databases">
        <title>Rhodobacter sp. LPB0142, isolated from sea water.</title>
        <authorList>
            <person name="Kim E."/>
            <person name="Yi H."/>
        </authorList>
    </citation>
    <scope>NUCLEOTIDE SEQUENCE [LARGE SCALE GENOMIC DNA]</scope>
    <source>
        <strain evidence="6 7">LPB0142</strain>
    </source>
</reference>
<dbReference type="InterPro" id="IPR050553">
    <property type="entry name" value="Thioredoxin_ResA/DsbE_sf"/>
</dbReference>
<dbReference type="InterPro" id="IPR017937">
    <property type="entry name" value="Thioredoxin_CS"/>
</dbReference>
<evidence type="ECO:0000313" key="6">
    <source>
        <dbReference type="EMBL" id="AOZ68394.1"/>
    </source>
</evidence>
<dbReference type="GO" id="GO:0017004">
    <property type="term" value="P:cytochrome complex assembly"/>
    <property type="evidence" value="ECO:0007669"/>
    <property type="project" value="UniProtKB-KW"/>
</dbReference>
<keyword evidence="7" id="KW-1185">Reference proteome</keyword>
<accession>A0A1D9M959</accession>
<name>A0A1D9M959_9RHOB</name>
<dbReference type="AlphaFoldDB" id="A0A1D9M959"/>